<evidence type="ECO:0000313" key="7">
    <source>
        <dbReference type="EMBL" id="UTI64545.1"/>
    </source>
</evidence>
<dbReference type="Pfam" id="PF00924">
    <property type="entry name" value="MS_channel_2nd"/>
    <property type="match status" value="1"/>
</dbReference>
<reference evidence="7 8" key="1">
    <citation type="submission" date="2022-06" db="EMBL/GenBank/DDBJ databases">
        <title>Paraconexibacter antarcticus.</title>
        <authorList>
            <person name="Kim C.S."/>
        </authorList>
    </citation>
    <scope>NUCLEOTIDE SEQUENCE [LARGE SCALE GENOMIC DNA]</scope>
    <source>
        <strain evidence="7 8">02-257</strain>
    </source>
</reference>
<accession>A0ABY5DV68</accession>
<dbReference type="InterPro" id="IPR045275">
    <property type="entry name" value="MscS_archaea/bacteria_type"/>
</dbReference>
<feature type="transmembrane region" description="Helical" evidence="5">
    <location>
        <begin position="68"/>
        <end position="85"/>
    </location>
</feature>
<protein>
    <submittedName>
        <fullName evidence="7">Mechanosensitive ion channel family protein</fullName>
    </submittedName>
</protein>
<feature type="domain" description="Mechanosensitive ion channel MscS" evidence="6">
    <location>
        <begin position="113"/>
        <end position="176"/>
    </location>
</feature>
<comment type="subcellular location">
    <subcellularLocation>
        <location evidence="1">Membrane</location>
    </subcellularLocation>
</comment>
<dbReference type="EMBL" id="CP098502">
    <property type="protein sequence ID" value="UTI64545.1"/>
    <property type="molecule type" value="Genomic_DNA"/>
</dbReference>
<evidence type="ECO:0000256" key="2">
    <source>
        <dbReference type="ARBA" id="ARBA00022692"/>
    </source>
</evidence>
<dbReference type="Gene3D" id="2.30.30.60">
    <property type="match status" value="1"/>
</dbReference>
<dbReference type="RefSeq" id="WP_254571246.1">
    <property type="nucleotide sequence ID" value="NZ_CP098502.1"/>
</dbReference>
<evidence type="ECO:0000259" key="6">
    <source>
        <dbReference type="Pfam" id="PF00924"/>
    </source>
</evidence>
<evidence type="ECO:0000313" key="8">
    <source>
        <dbReference type="Proteomes" id="UP001056035"/>
    </source>
</evidence>
<dbReference type="PANTHER" id="PTHR30221:SF1">
    <property type="entry name" value="SMALL-CONDUCTANCE MECHANOSENSITIVE CHANNEL"/>
    <property type="match status" value="1"/>
</dbReference>
<dbReference type="SUPFAM" id="SSF50182">
    <property type="entry name" value="Sm-like ribonucleoproteins"/>
    <property type="match status" value="1"/>
</dbReference>
<evidence type="ECO:0000256" key="1">
    <source>
        <dbReference type="ARBA" id="ARBA00004370"/>
    </source>
</evidence>
<feature type="transmembrane region" description="Helical" evidence="5">
    <location>
        <begin position="12"/>
        <end position="34"/>
    </location>
</feature>
<gene>
    <name evidence="7" type="ORF">NBH00_24810</name>
</gene>
<dbReference type="Proteomes" id="UP001056035">
    <property type="component" value="Chromosome"/>
</dbReference>
<sequence length="255" mass="26910">MALILAQSFWDHYGASIAKAAGTIVIALLAVTLANRWLDRRGMQIVAAVSGGHLSQANDTRLRFTRRAVDATIITIAIAAALSQFTALDKIGQAVLASGAIAAAVVGFAARQTLANAIAGLFLAVTQPLRIGDVVTFEGESGVVEDIRLTSTWLRTPNQARVIVPNERLAGGVLRNDSIVDAVVAVEASLWLPADRDAIVALDRIRTALPELTVRLAETTADGARLLLVDRPAAPGDRAVREAELREGALRALGE</sequence>
<evidence type="ECO:0000256" key="4">
    <source>
        <dbReference type="ARBA" id="ARBA00023136"/>
    </source>
</evidence>
<feature type="transmembrane region" description="Helical" evidence="5">
    <location>
        <begin position="91"/>
        <end position="110"/>
    </location>
</feature>
<dbReference type="PANTHER" id="PTHR30221">
    <property type="entry name" value="SMALL-CONDUCTANCE MECHANOSENSITIVE CHANNEL"/>
    <property type="match status" value="1"/>
</dbReference>
<keyword evidence="3 5" id="KW-1133">Transmembrane helix</keyword>
<keyword evidence="4 5" id="KW-0472">Membrane</keyword>
<dbReference type="InterPro" id="IPR023408">
    <property type="entry name" value="MscS_beta-dom_sf"/>
</dbReference>
<dbReference type="InterPro" id="IPR010920">
    <property type="entry name" value="LSM_dom_sf"/>
</dbReference>
<organism evidence="7 8">
    <name type="scientific">Paraconexibacter antarcticus</name>
    <dbReference type="NCBI Taxonomy" id="2949664"/>
    <lineage>
        <taxon>Bacteria</taxon>
        <taxon>Bacillati</taxon>
        <taxon>Actinomycetota</taxon>
        <taxon>Thermoleophilia</taxon>
        <taxon>Solirubrobacterales</taxon>
        <taxon>Paraconexibacteraceae</taxon>
        <taxon>Paraconexibacter</taxon>
    </lineage>
</organism>
<evidence type="ECO:0000256" key="3">
    <source>
        <dbReference type="ARBA" id="ARBA00022989"/>
    </source>
</evidence>
<proteinExistence type="predicted"/>
<dbReference type="InterPro" id="IPR006685">
    <property type="entry name" value="MscS_channel_2nd"/>
</dbReference>
<dbReference type="Gene3D" id="1.10.287.1260">
    <property type="match status" value="1"/>
</dbReference>
<keyword evidence="2 5" id="KW-0812">Transmembrane</keyword>
<keyword evidence="8" id="KW-1185">Reference proteome</keyword>
<evidence type="ECO:0000256" key="5">
    <source>
        <dbReference type="SAM" id="Phobius"/>
    </source>
</evidence>
<name>A0ABY5DV68_9ACTN</name>